<evidence type="ECO:0000313" key="4">
    <source>
        <dbReference type="EMBL" id="SQC42816.1"/>
    </source>
</evidence>
<evidence type="ECO:0000313" key="5">
    <source>
        <dbReference type="Proteomes" id="UP000251721"/>
    </source>
</evidence>
<feature type="domain" description="RNA helicase HrpA C-terminal" evidence="3">
    <location>
        <begin position="123"/>
        <end position="153"/>
    </location>
</feature>
<name>A0A2X3EZK1_KLEPN</name>
<reference evidence="4 5" key="1">
    <citation type="submission" date="2018-06" db="EMBL/GenBank/DDBJ databases">
        <authorList>
            <consortium name="Pathogen Informatics"/>
            <person name="Doyle S."/>
        </authorList>
    </citation>
    <scope>NUCLEOTIDE SEQUENCE [LARGE SCALE GENOMIC DNA]</scope>
    <source>
        <strain evidence="4 5">NCTC13465</strain>
    </source>
</reference>
<evidence type="ECO:0000259" key="3">
    <source>
        <dbReference type="Pfam" id="PF11898"/>
    </source>
</evidence>
<organism evidence="4 5">
    <name type="scientific">Klebsiella pneumoniae</name>
    <dbReference type="NCBI Taxonomy" id="573"/>
    <lineage>
        <taxon>Bacteria</taxon>
        <taxon>Pseudomonadati</taxon>
        <taxon>Pseudomonadota</taxon>
        <taxon>Gammaproteobacteria</taxon>
        <taxon>Enterobacterales</taxon>
        <taxon>Enterobacteriaceae</taxon>
        <taxon>Klebsiella/Raoultella group</taxon>
        <taxon>Klebsiella</taxon>
        <taxon>Klebsiella pneumoniae complex</taxon>
    </lineage>
</organism>
<evidence type="ECO:0000256" key="1">
    <source>
        <dbReference type="SAM" id="MobiDB-lite"/>
    </source>
</evidence>
<dbReference type="AlphaFoldDB" id="A0A2X3EZK1"/>
<dbReference type="Pfam" id="PF07717">
    <property type="entry name" value="OB_NTP_bind"/>
    <property type="match status" value="1"/>
</dbReference>
<gene>
    <name evidence="4" type="ORF">NCTC13465_01288</name>
</gene>
<dbReference type="EMBL" id="UAWQ01000009">
    <property type="protein sequence ID" value="SQC42816.1"/>
    <property type="molecule type" value="Genomic_DNA"/>
</dbReference>
<evidence type="ECO:0000259" key="2">
    <source>
        <dbReference type="Pfam" id="PF07717"/>
    </source>
</evidence>
<keyword evidence="4" id="KW-0347">Helicase</keyword>
<keyword evidence="4" id="KW-0547">Nucleotide-binding</keyword>
<protein>
    <submittedName>
        <fullName evidence="4">ATP-dependent helicase hrpA</fullName>
    </submittedName>
</protein>
<keyword evidence="4" id="KW-0067">ATP-binding</keyword>
<feature type="domain" description="DEAD-box helicase OB fold" evidence="2">
    <location>
        <begin position="32"/>
        <end position="108"/>
    </location>
</feature>
<dbReference type="Pfam" id="PF11898">
    <property type="entry name" value="DUF3418"/>
    <property type="match status" value="1"/>
</dbReference>
<dbReference type="InterPro" id="IPR024590">
    <property type="entry name" value="HrpA_C"/>
</dbReference>
<proteinExistence type="predicted"/>
<dbReference type="InterPro" id="IPR011709">
    <property type="entry name" value="DEAD-box_helicase_OB_fold"/>
</dbReference>
<dbReference type="Proteomes" id="UP000251721">
    <property type="component" value="Unassembled WGS sequence"/>
</dbReference>
<keyword evidence="4" id="KW-0378">Hydrolase</keyword>
<sequence>MREWQDIYTQLRQVVKELGLPINSEPAEYREIHTALLTGLLSHIGMKDADKQEFTGARNARFSIFPGSGLFKKPPKWTMVAELVETSRLWGRIAARIEPEWVEPVAQHLIKRSYSEPHWERSQGAVMATEKVTVYGLPIVAARKVNYSQIDPGAVPRTVYPPCAGGGRLADASRLLPRKPEAAGGNRRAGA</sequence>
<dbReference type="GO" id="GO:0004386">
    <property type="term" value="F:helicase activity"/>
    <property type="evidence" value="ECO:0007669"/>
    <property type="project" value="UniProtKB-KW"/>
</dbReference>
<accession>A0A2X3EZK1</accession>
<feature type="region of interest" description="Disordered" evidence="1">
    <location>
        <begin position="167"/>
        <end position="191"/>
    </location>
</feature>